<gene>
    <name evidence="7" type="primary">aruH</name>
    <name evidence="8" type="ORF">CC99x_011785</name>
    <name evidence="7" type="ORF">CC99x_02087</name>
</gene>
<dbReference type="EMBL" id="LKHV02000001">
    <property type="protein sequence ID" value="MCS5709576.1"/>
    <property type="molecule type" value="Genomic_DNA"/>
</dbReference>
<keyword evidence="9" id="KW-1185">Reference proteome</keyword>
<dbReference type="GO" id="GO:0006520">
    <property type="term" value="P:amino acid metabolic process"/>
    <property type="evidence" value="ECO:0007669"/>
    <property type="project" value="InterPro"/>
</dbReference>
<dbReference type="EC" id="2.6.1.84" evidence="7"/>
<evidence type="ECO:0000256" key="5">
    <source>
        <dbReference type="ARBA" id="ARBA00022898"/>
    </source>
</evidence>
<dbReference type="SUPFAM" id="SSF53383">
    <property type="entry name" value="PLP-dependent transferases"/>
    <property type="match status" value="1"/>
</dbReference>
<reference evidence="8" key="2">
    <citation type="journal article" date="2016" name="Genome Announc.">
        <title>Draft Genome Sequences of Two Novel Amoeba-Resistant Intranuclear Bacteria, 'Candidatus Berkiella cookevillensis' and 'Candidatus Berkiella aquae'.</title>
        <authorList>
            <person name="Mehari Y.T."/>
            <person name="Arivett B.A."/>
            <person name="Farone A.L."/>
            <person name="Gunderson J.H."/>
            <person name="Farone M.B."/>
        </authorList>
    </citation>
    <scope>NUCLEOTIDE SEQUENCE</scope>
    <source>
        <strain evidence="8">CC99</strain>
    </source>
</reference>
<keyword evidence="3 7" id="KW-0032">Aminotransferase</keyword>
<dbReference type="OrthoDB" id="9763453at2"/>
<evidence type="ECO:0000256" key="3">
    <source>
        <dbReference type="ARBA" id="ARBA00022576"/>
    </source>
</evidence>
<dbReference type="EMBL" id="LKHV01000012">
    <property type="protein sequence ID" value="KRG17792.1"/>
    <property type="molecule type" value="Genomic_DNA"/>
</dbReference>
<dbReference type="CDD" id="cd00609">
    <property type="entry name" value="AAT_like"/>
    <property type="match status" value="1"/>
</dbReference>
<evidence type="ECO:0000313" key="7">
    <source>
        <dbReference type="EMBL" id="KRG17792.1"/>
    </source>
</evidence>
<reference evidence="7" key="1">
    <citation type="submission" date="2015-09" db="EMBL/GenBank/DDBJ databases">
        <title>Draft Genome Sequences of Two Novel Amoeba-resistant Intranuclear Bacteria, Candidatus Berkiella cookevillensis and Candidatus Berkiella aquae.</title>
        <authorList>
            <person name="Mehari Y.T."/>
            <person name="Arivett B.A."/>
            <person name="Farone A.L."/>
            <person name="Gunderson J.H."/>
            <person name="Farone M.B."/>
        </authorList>
    </citation>
    <scope>NUCLEOTIDE SEQUENCE [LARGE SCALE GENOMIC DNA]</scope>
    <source>
        <strain evidence="7">CC99</strain>
    </source>
</reference>
<dbReference type="PANTHER" id="PTHR46383">
    <property type="entry name" value="ASPARTATE AMINOTRANSFERASE"/>
    <property type="match status" value="1"/>
</dbReference>
<dbReference type="Gene3D" id="3.90.1150.10">
    <property type="entry name" value="Aspartate Aminotransferase, domain 1"/>
    <property type="match status" value="1"/>
</dbReference>
<accession>A0A0Q9YAV9</accession>
<dbReference type="Proteomes" id="UP000051494">
    <property type="component" value="Unassembled WGS sequence"/>
</dbReference>
<dbReference type="InterPro" id="IPR004839">
    <property type="entry name" value="Aminotransferase_I/II_large"/>
</dbReference>
<dbReference type="STRING" id="437022.CC99x_02087"/>
<dbReference type="GO" id="GO:0030170">
    <property type="term" value="F:pyridoxal phosphate binding"/>
    <property type="evidence" value="ECO:0007669"/>
    <property type="project" value="InterPro"/>
</dbReference>
<dbReference type="PANTHER" id="PTHR46383:SF1">
    <property type="entry name" value="ASPARTATE AMINOTRANSFERASE"/>
    <property type="match status" value="1"/>
</dbReference>
<dbReference type="Pfam" id="PF00155">
    <property type="entry name" value="Aminotran_1_2"/>
    <property type="match status" value="1"/>
</dbReference>
<comment type="caution">
    <text evidence="7">The sequence shown here is derived from an EMBL/GenBank/DDBJ whole genome shotgun (WGS) entry which is preliminary data.</text>
</comment>
<dbReference type="InterPro" id="IPR015422">
    <property type="entry name" value="PyrdxlP-dep_Trfase_small"/>
</dbReference>
<feature type="domain" description="Aminotransferase class I/classII large" evidence="6">
    <location>
        <begin position="32"/>
        <end position="411"/>
    </location>
</feature>
<evidence type="ECO:0000256" key="1">
    <source>
        <dbReference type="ARBA" id="ARBA00001933"/>
    </source>
</evidence>
<dbReference type="AlphaFoldDB" id="A0A0Q9YAV9"/>
<keyword evidence="5" id="KW-0663">Pyridoxal phosphate</keyword>
<dbReference type="Gene3D" id="3.40.640.10">
    <property type="entry name" value="Type I PLP-dependent aspartate aminotransferase-like (Major domain)"/>
    <property type="match status" value="1"/>
</dbReference>
<dbReference type="RefSeq" id="WP_057625187.1">
    <property type="nucleotide sequence ID" value="NZ_LKHV02000001.1"/>
</dbReference>
<evidence type="ECO:0000256" key="4">
    <source>
        <dbReference type="ARBA" id="ARBA00022679"/>
    </source>
</evidence>
<evidence type="ECO:0000259" key="6">
    <source>
        <dbReference type="Pfam" id="PF00155"/>
    </source>
</evidence>
<comment type="cofactor">
    <cofactor evidence="1">
        <name>pyridoxal 5'-phosphate</name>
        <dbReference type="ChEBI" id="CHEBI:597326"/>
    </cofactor>
</comment>
<comment type="similarity">
    <text evidence="2">Belongs to the class-I pyridoxal-phosphate-dependent aminotransferase family.</text>
</comment>
<dbReference type="GO" id="GO:0008483">
    <property type="term" value="F:transaminase activity"/>
    <property type="evidence" value="ECO:0007669"/>
    <property type="project" value="UniProtKB-KW"/>
</dbReference>
<dbReference type="InterPro" id="IPR015421">
    <property type="entry name" value="PyrdxlP-dep_Trfase_major"/>
</dbReference>
<evidence type="ECO:0000313" key="8">
    <source>
        <dbReference type="EMBL" id="MCS5709576.1"/>
    </source>
</evidence>
<proteinExistence type="inferred from homology"/>
<protein>
    <submittedName>
        <fullName evidence="7">Arginine--pyruvate transaminase AruH</fullName>
        <ecNumber evidence="7">2.6.1.84</ecNumber>
    </submittedName>
    <submittedName>
        <fullName evidence="8">Pyridoxal phosphate-dependent aminotransferase</fullName>
    </submittedName>
</protein>
<keyword evidence="4 7" id="KW-0808">Transferase</keyword>
<organism evidence="7">
    <name type="scientific">Candidatus Berkiella cookevillensis</name>
    <dbReference type="NCBI Taxonomy" id="437022"/>
    <lineage>
        <taxon>Bacteria</taxon>
        <taxon>Pseudomonadati</taxon>
        <taxon>Pseudomonadota</taxon>
        <taxon>Gammaproteobacteria</taxon>
        <taxon>Candidatus Berkiellales</taxon>
        <taxon>Candidatus Berkiellaceae</taxon>
        <taxon>Candidatus Berkiella</taxon>
    </lineage>
</organism>
<evidence type="ECO:0000256" key="2">
    <source>
        <dbReference type="ARBA" id="ARBA00007441"/>
    </source>
</evidence>
<reference evidence="8" key="3">
    <citation type="submission" date="2021-06" db="EMBL/GenBank/DDBJ databases">
        <title>Genomic Description and Analysis of Intracellular Bacteria, Candidatus Berkiella cookevillensis and Candidatus Berkiella aquae.</title>
        <authorList>
            <person name="Kidane D.T."/>
            <person name="Mehari Y.T."/>
            <person name="Rice F.C."/>
            <person name="Arivett B.A."/>
            <person name="Farone A.L."/>
            <person name="Berk S.G."/>
            <person name="Farone M.B."/>
        </authorList>
    </citation>
    <scope>NUCLEOTIDE SEQUENCE</scope>
    <source>
        <strain evidence="8">CC99</strain>
    </source>
</reference>
<dbReference type="InterPro" id="IPR050596">
    <property type="entry name" value="AspAT/PAT-like"/>
</dbReference>
<name>A0A0Q9YAV9_9GAMM</name>
<keyword evidence="7" id="KW-0670">Pyruvate</keyword>
<dbReference type="InterPro" id="IPR015424">
    <property type="entry name" value="PyrdxlP-dep_Trfase"/>
</dbReference>
<evidence type="ECO:0000313" key="9">
    <source>
        <dbReference type="Proteomes" id="UP000051494"/>
    </source>
</evidence>
<sequence length="432" mass="48505">MKLLADNIIHLETESAFKIGDHISKVQASGLDVVKLNIGDPNFDIPHFIKDEIKAQLDQNNTHYCDPKGLLSFREAICERIKQRQKISIVPEQIVVFPGSKTSVGFSQQIYCNKGDEVIYAIPGFPIYEIFINYLGAKAVPILLKEESHFVMTAEQLADAITPKTKLIYLNFPSNPTGSMLSQREAEAIADVILSKCHKNVRIYSDEIYEDLIFDQQSHHSVASIPGMQERTIISSGLSKNFSWTGGRVGYAVLPTIEEAEIFKKLNINYFSCVPAYHQEAAAAAFKHPQASDYLAKIVSTYQQRRDSIAKALNDIKGMYCAIPQGAMYLYPNITEICEHLGISEVYKNLPENIKKLSSPSTIFQMFALYYHQVAVLDQRAFGAQTTYQQSYMRLSLTASQEMLNAGVKKIQTAAADIDGFKQYIVKNLPLY</sequence>